<evidence type="ECO:0000256" key="1">
    <source>
        <dbReference type="ARBA" id="ARBA00022603"/>
    </source>
</evidence>
<keyword evidence="1" id="KW-0489">Methyltransferase</keyword>
<evidence type="ECO:0000259" key="6">
    <source>
        <dbReference type="Pfam" id="PF08100"/>
    </source>
</evidence>
<dbReference type="GO" id="GO:0046983">
    <property type="term" value="F:protein dimerization activity"/>
    <property type="evidence" value="ECO:0007669"/>
    <property type="project" value="InterPro"/>
</dbReference>
<keyword evidence="8" id="KW-1185">Reference proteome</keyword>
<evidence type="ECO:0000313" key="7">
    <source>
        <dbReference type="EMBL" id="MBB6549799.1"/>
    </source>
</evidence>
<accession>A0A7X0NUP6</accession>
<keyword evidence="2" id="KW-0808">Transferase</keyword>
<dbReference type="SUPFAM" id="SSF53335">
    <property type="entry name" value="S-adenosyl-L-methionine-dependent methyltransferases"/>
    <property type="match status" value="1"/>
</dbReference>
<reference evidence="7 8" key="1">
    <citation type="submission" date="2020-08" db="EMBL/GenBank/DDBJ databases">
        <title>Sequencing the genomes of 1000 actinobacteria strains.</title>
        <authorList>
            <person name="Klenk H.-P."/>
        </authorList>
    </citation>
    <scope>NUCLEOTIDE SEQUENCE [LARGE SCALE GENOMIC DNA]</scope>
    <source>
        <strain evidence="7 8">DSM 43768</strain>
    </source>
</reference>
<dbReference type="RefSeq" id="WP_312903631.1">
    <property type="nucleotide sequence ID" value="NZ_BAAAXY010000228.1"/>
</dbReference>
<evidence type="ECO:0000256" key="2">
    <source>
        <dbReference type="ARBA" id="ARBA00022679"/>
    </source>
</evidence>
<dbReference type="PANTHER" id="PTHR43712:SF2">
    <property type="entry name" value="O-METHYLTRANSFERASE CICE"/>
    <property type="match status" value="1"/>
</dbReference>
<feature type="domain" description="O-methyltransferase C-terminal" evidence="5">
    <location>
        <begin position="106"/>
        <end position="310"/>
    </location>
</feature>
<evidence type="ECO:0000256" key="4">
    <source>
        <dbReference type="PIRSR" id="PIRSR005739-1"/>
    </source>
</evidence>
<feature type="active site" description="Proton acceptor" evidence="4">
    <location>
        <position position="242"/>
    </location>
</feature>
<evidence type="ECO:0000259" key="5">
    <source>
        <dbReference type="Pfam" id="PF00891"/>
    </source>
</evidence>
<evidence type="ECO:0008006" key="9">
    <source>
        <dbReference type="Google" id="ProtNLM"/>
    </source>
</evidence>
<dbReference type="Gene3D" id="3.40.50.150">
    <property type="entry name" value="Vaccinia Virus protein VP39"/>
    <property type="match status" value="1"/>
</dbReference>
<dbReference type="Gene3D" id="1.10.287.1350">
    <property type="match status" value="1"/>
</dbReference>
<keyword evidence="3" id="KW-0949">S-adenosyl-L-methionine</keyword>
<dbReference type="InterPro" id="IPR029063">
    <property type="entry name" value="SAM-dependent_MTases_sf"/>
</dbReference>
<dbReference type="InterPro" id="IPR012967">
    <property type="entry name" value="COMT_dimerisation"/>
</dbReference>
<protein>
    <recommendedName>
        <fullName evidence="9">Methyltransferase</fullName>
    </recommendedName>
</protein>
<dbReference type="InterPro" id="IPR036388">
    <property type="entry name" value="WH-like_DNA-bd_sf"/>
</dbReference>
<dbReference type="Gene3D" id="1.10.10.10">
    <property type="entry name" value="Winged helix-like DNA-binding domain superfamily/Winged helix DNA-binding domain"/>
    <property type="match status" value="1"/>
</dbReference>
<dbReference type="Pfam" id="PF08100">
    <property type="entry name" value="Dimerisation"/>
    <property type="match status" value="1"/>
</dbReference>
<dbReference type="GO" id="GO:0032259">
    <property type="term" value="P:methylation"/>
    <property type="evidence" value="ECO:0007669"/>
    <property type="project" value="UniProtKB-KW"/>
</dbReference>
<dbReference type="PIRSF" id="PIRSF005739">
    <property type="entry name" value="O-mtase"/>
    <property type="match status" value="1"/>
</dbReference>
<name>A0A7X0NUP6_9ACTN</name>
<organism evidence="7 8">
    <name type="scientific">Nonomuraea rubra</name>
    <dbReference type="NCBI Taxonomy" id="46180"/>
    <lineage>
        <taxon>Bacteria</taxon>
        <taxon>Bacillati</taxon>
        <taxon>Actinomycetota</taxon>
        <taxon>Actinomycetes</taxon>
        <taxon>Streptosporangiales</taxon>
        <taxon>Streptosporangiaceae</taxon>
        <taxon>Nonomuraea</taxon>
    </lineage>
</organism>
<dbReference type="InterPro" id="IPR016461">
    <property type="entry name" value="COMT-like"/>
</dbReference>
<gene>
    <name evidence="7" type="ORF">HD593_004594</name>
</gene>
<dbReference type="SUPFAM" id="SSF46785">
    <property type="entry name" value="Winged helix' DNA-binding domain"/>
    <property type="match status" value="1"/>
</dbReference>
<dbReference type="EMBL" id="JACHMI010000001">
    <property type="protein sequence ID" value="MBB6549799.1"/>
    <property type="molecule type" value="Genomic_DNA"/>
</dbReference>
<dbReference type="CDD" id="cd02440">
    <property type="entry name" value="AdoMet_MTases"/>
    <property type="match status" value="1"/>
</dbReference>
<dbReference type="InterPro" id="IPR036390">
    <property type="entry name" value="WH_DNA-bd_sf"/>
</dbReference>
<evidence type="ECO:0000256" key="3">
    <source>
        <dbReference type="ARBA" id="ARBA00022691"/>
    </source>
</evidence>
<dbReference type="GO" id="GO:0008171">
    <property type="term" value="F:O-methyltransferase activity"/>
    <property type="evidence" value="ECO:0007669"/>
    <property type="project" value="InterPro"/>
</dbReference>
<dbReference type="Pfam" id="PF00891">
    <property type="entry name" value="Methyltransf_2"/>
    <property type="match status" value="1"/>
</dbReference>
<dbReference type="InterPro" id="IPR001077">
    <property type="entry name" value="COMT_C"/>
</dbReference>
<comment type="caution">
    <text evidence="7">The sequence shown here is derived from an EMBL/GenBank/DDBJ whole genome shotgun (WGS) entry which is preliminary data.</text>
</comment>
<feature type="domain" description="O-methyltransferase dimerisation" evidence="6">
    <location>
        <begin position="14"/>
        <end position="80"/>
    </location>
</feature>
<sequence>MSEQRLWALAHLGTPMALRVAATLRIADRLAKAPGTGKELAGAVGADPGALERLMRYLAARGVFRRDPSGTYTLTPLGEELREDHPAGMRAMLDLEGWEGRAELSFAHLLHSVRTGEAAYPRQFGRSFWDDLAADPARSAAFDARMAAEMPARAPAIVAGYDWGTLGHLVDVGGGDGSLLIALLTAFPALRGTVLDQPETAAAARAALESAGLAERGRAVGGSFFDPLPPGADGYLLSWILHDWNDDDARAILRRCAQAVRPGGSVFVVEDFGPDGESPRTGMDLRMLVYYGGRERGIADLRPLAHDAGLEVASVHPADTLKIVRLVARP</sequence>
<evidence type="ECO:0000313" key="8">
    <source>
        <dbReference type="Proteomes" id="UP000565579"/>
    </source>
</evidence>
<dbReference type="PROSITE" id="PS51683">
    <property type="entry name" value="SAM_OMT_II"/>
    <property type="match status" value="1"/>
</dbReference>
<dbReference type="AlphaFoldDB" id="A0A7X0NUP6"/>
<dbReference type="Proteomes" id="UP000565579">
    <property type="component" value="Unassembled WGS sequence"/>
</dbReference>
<dbReference type="PANTHER" id="PTHR43712">
    <property type="entry name" value="PUTATIVE (AFU_ORTHOLOGUE AFUA_4G14580)-RELATED"/>
    <property type="match status" value="1"/>
</dbReference>
<proteinExistence type="predicted"/>